<evidence type="ECO:0008006" key="3">
    <source>
        <dbReference type="Google" id="ProtNLM"/>
    </source>
</evidence>
<gene>
    <name evidence="1" type="ORF">A3G51_03525</name>
</gene>
<comment type="caution">
    <text evidence="1">The sequence shown here is derived from an EMBL/GenBank/DDBJ whole genome shotgun (WGS) entry which is preliminary data.</text>
</comment>
<sequence>MIGCASSGIKKPTVFIDQHNNIPADIPSQFDSRYEQFISDKEMEAFHKLQTDEERQAFQDKFWLERDTNPTTPENEYKQEIDERIDDIANERFLNTPGVFGLLFRSNGGFRGDMAQTYLLHGEPDAMDTIEGRSFVPMMLWVYANPENGNIRYAFLFYQKGGRGLFKLFFQGFYRMNPCGAIYEVATLRLYGLVSSSQDCPDDLNRVYNDIYSTTGRGGILDGNIFTWALFNFSQDGSVSQETALDPPKPALETAKQSNARVVGEAVKLTGTAGTDFILASCKECKSFMPAELRLGKRFTISGPWKNFDWTVKGEYLELSLKYGIIIESSNIGKPTVLKGVVVWSEKKSLLDESPEVVLTFNLLDPEQVAVIPPGTYQASVYVKNTLTQKYNAWSKEFTK</sequence>
<protein>
    <recommendedName>
        <fullName evidence="3">GWxTD domain-containing protein</fullName>
    </recommendedName>
</protein>
<evidence type="ECO:0000313" key="2">
    <source>
        <dbReference type="Proteomes" id="UP000177745"/>
    </source>
</evidence>
<dbReference type="AlphaFoldDB" id="A0A1F8HBP1"/>
<reference evidence="1 2" key="1">
    <citation type="journal article" date="2016" name="Nat. Commun.">
        <title>Thousands of microbial genomes shed light on interconnected biogeochemical processes in an aquifer system.</title>
        <authorList>
            <person name="Anantharaman K."/>
            <person name="Brown C.T."/>
            <person name="Hug L.A."/>
            <person name="Sharon I."/>
            <person name="Castelle C.J."/>
            <person name="Probst A.J."/>
            <person name="Thomas B.C."/>
            <person name="Singh A."/>
            <person name="Wilkins M.J."/>
            <person name="Karaoz U."/>
            <person name="Brodie E.L."/>
            <person name="Williams K.H."/>
            <person name="Hubbard S.S."/>
            <person name="Banfield J.F."/>
        </authorList>
    </citation>
    <scope>NUCLEOTIDE SEQUENCE [LARGE SCALE GENOMIC DNA]</scope>
</reference>
<name>A0A1F8HBP1_9BACT</name>
<dbReference type="NCBIfam" id="TIGR04514">
    <property type="entry name" value="GWxTD_dom"/>
    <property type="match status" value="1"/>
</dbReference>
<dbReference type="InterPro" id="IPR030959">
    <property type="entry name" value="GWxTD_dom"/>
</dbReference>
<evidence type="ECO:0000313" key="1">
    <source>
        <dbReference type="EMBL" id="OGN34428.1"/>
    </source>
</evidence>
<organism evidence="1 2">
    <name type="scientific">Candidatus Yanofskybacteria bacterium RIFCSPLOWO2_12_FULL_43_11b</name>
    <dbReference type="NCBI Taxonomy" id="1802710"/>
    <lineage>
        <taxon>Bacteria</taxon>
        <taxon>Candidatus Yanofskyibacteriota</taxon>
    </lineage>
</organism>
<proteinExistence type="predicted"/>
<accession>A0A1F8HBP1</accession>
<dbReference type="EMBL" id="MGKY01000001">
    <property type="protein sequence ID" value="OGN34428.1"/>
    <property type="molecule type" value="Genomic_DNA"/>
</dbReference>
<dbReference type="Proteomes" id="UP000177745">
    <property type="component" value="Unassembled WGS sequence"/>
</dbReference>